<evidence type="ECO:0000313" key="4">
    <source>
        <dbReference type="Proteomes" id="UP001526426"/>
    </source>
</evidence>
<gene>
    <name evidence="2" type="primary">anmK</name>
    <name evidence="3" type="ORF">K4A83_10600</name>
</gene>
<keyword evidence="2" id="KW-0547">Nucleotide-binding</keyword>
<dbReference type="Proteomes" id="UP001526426">
    <property type="component" value="Unassembled WGS sequence"/>
</dbReference>
<reference evidence="3 4" key="1">
    <citation type="submission" date="2021-08" db="EMBL/GenBank/DDBJ databases">
        <title>Draft genome sequence of Spirulina subsalsa with high tolerance to salinity and hype-accumulation of phycocyanin.</title>
        <authorList>
            <person name="Pei H."/>
            <person name="Jiang L."/>
        </authorList>
    </citation>
    <scope>NUCLEOTIDE SEQUENCE [LARGE SCALE GENOMIC DNA]</scope>
    <source>
        <strain evidence="3 4">FACHB-351</strain>
    </source>
</reference>
<keyword evidence="1 2" id="KW-0418">Kinase</keyword>
<keyword evidence="2" id="KW-0119">Carbohydrate metabolism</keyword>
<dbReference type="Pfam" id="PF03702">
    <property type="entry name" value="AnmK"/>
    <property type="match status" value="1"/>
</dbReference>
<evidence type="ECO:0000256" key="1">
    <source>
        <dbReference type="ARBA" id="ARBA00022777"/>
    </source>
</evidence>
<comment type="catalytic activity">
    <reaction evidence="2">
        <text>1,6-anhydro-N-acetyl-beta-muramate + ATP + H2O = N-acetyl-D-muramate 6-phosphate + ADP + H(+)</text>
        <dbReference type="Rhea" id="RHEA:24952"/>
        <dbReference type="ChEBI" id="CHEBI:15377"/>
        <dbReference type="ChEBI" id="CHEBI:15378"/>
        <dbReference type="ChEBI" id="CHEBI:30616"/>
        <dbReference type="ChEBI" id="CHEBI:58690"/>
        <dbReference type="ChEBI" id="CHEBI:58722"/>
        <dbReference type="ChEBI" id="CHEBI:456216"/>
        <dbReference type="EC" id="2.7.1.170"/>
    </reaction>
</comment>
<dbReference type="GO" id="GO:0016301">
    <property type="term" value="F:kinase activity"/>
    <property type="evidence" value="ECO:0007669"/>
    <property type="project" value="UniProtKB-KW"/>
</dbReference>
<comment type="caution">
    <text evidence="3">The sequence shown here is derived from an EMBL/GenBank/DDBJ whole genome shotgun (WGS) entry which is preliminary data.</text>
</comment>
<keyword evidence="4" id="KW-1185">Reference proteome</keyword>
<dbReference type="PANTHER" id="PTHR30605">
    <property type="entry name" value="ANHYDRO-N-ACETYLMURAMIC ACID KINASE"/>
    <property type="match status" value="1"/>
</dbReference>
<dbReference type="PANTHER" id="PTHR30605:SF0">
    <property type="entry name" value="ANHYDRO-N-ACETYLMURAMIC ACID KINASE"/>
    <property type="match status" value="1"/>
</dbReference>
<keyword evidence="2" id="KW-0067">ATP-binding</keyword>
<comment type="similarity">
    <text evidence="2">Belongs to the anhydro-N-acetylmuramic acid kinase family.</text>
</comment>
<sequence length="385" mass="41800">MKVIGLISGTSVDGIDAALVDLTGSDFDLKVEFIAGATYPYPDDLRAQILTVAGGGVLSMPEWAALDDAIALQFAQAAQKIQKDHNSSAALIGSHGQTVFHRPPQHPQAATPLGYTLQLGRGDLISYYTRIPTVSNFRAADIAATGQGAPLVSRIDAYLLSHPHQKRCIQNLGGIGNVTYLPPREQTRWEEQIIGWDTGPGNILIDLAVQQLTQGQQTYDADGTWAAQGTPCLELVQQWLQQDFFQQAPPKSTGRELFGRDYLQQCWQTAQTYSLSDADWLATLAELTAASVAHSYQTFLPTRPDSVLICGGGSRNSYLKQRLQAHLAPATLLTTDELGLNSDYKEAIAFAILAYWRYVTQCPGNLPSVTGASQALPLGDMHPVY</sequence>
<keyword evidence="2 3" id="KW-0808">Transferase</keyword>
<protein>
    <recommendedName>
        <fullName evidence="2">Anhydro-N-acetylmuramic acid kinase</fullName>
        <ecNumber evidence="2">2.7.1.170</ecNumber>
    </recommendedName>
    <alternativeName>
        <fullName evidence="2">AnhMurNAc kinase</fullName>
    </alternativeName>
</protein>
<dbReference type="InterPro" id="IPR005338">
    <property type="entry name" value="Anhydro_N_Ac-Mur_kinase"/>
</dbReference>
<dbReference type="InterPro" id="IPR043129">
    <property type="entry name" value="ATPase_NBD"/>
</dbReference>
<dbReference type="EMBL" id="JAIHOM010000044">
    <property type="protein sequence ID" value="MCW6036707.1"/>
    <property type="molecule type" value="Genomic_DNA"/>
</dbReference>
<dbReference type="CDD" id="cd24050">
    <property type="entry name" value="ASKHA_NBD_ANMK"/>
    <property type="match status" value="1"/>
</dbReference>
<name>A0ABT3L5G9_9CYAN</name>
<comment type="pathway">
    <text evidence="2">Amino-sugar metabolism; 1,6-anhydro-N-acetylmuramate degradation.</text>
</comment>
<dbReference type="EC" id="2.7.1.170" evidence="2"/>
<proteinExistence type="inferred from homology"/>
<comment type="function">
    <text evidence="2">Catalyzes the specific phosphorylation of 1,6-anhydro-N-acetylmuramic acid (anhMurNAc) with the simultaneous cleavage of the 1,6-anhydro ring, generating MurNAc-6-P. Is required for the utilization of anhMurNAc either imported from the medium or derived from its own cell wall murein, and thus plays a role in cell wall recycling.</text>
</comment>
<dbReference type="SUPFAM" id="SSF53067">
    <property type="entry name" value="Actin-like ATPase domain"/>
    <property type="match status" value="1"/>
</dbReference>
<accession>A0ABT3L5G9</accession>
<dbReference type="Gene3D" id="3.30.420.40">
    <property type="match status" value="2"/>
</dbReference>
<dbReference type="HAMAP" id="MF_01270">
    <property type="entry name" value="AnhMurNAc_kinase"/>
    <property type="match status" value="1"/>
</dbReference>
<evidence type="ECO:0000313" key="3">
    <source>
        <dbReference type="EMBL" id="MCW6036707.1"/>
    </source>
</evidence>
<feature type="binding site" evidence="2">
    <location>
        <begin position="9"/>
        <end position="16"/>
    </location>
    <ligand>
        <name>ATP</name>
        <dbReference type="ChEBI" id="CHEBI:30616"/>
    </ligand>
</feature>
<dbReference type="NCBIfam" id="NF007148">
    <property type="entry name" value="PRK09585.3-2"/>
    <property type="match status" value="1"/>
</dbReference>
<evidence type="ECO:0000256" key="2">
    <source>
        <dbReference type="HAMAP-Rule" id="MF_01270"/>
    </source>
</evidence>
<comment type="pathway">
    <text evidence="2">Cell wall biogenesis; peptidoglycan recycling.</text>
</comment>
<dbReference type="RefSeq" id="WP_265264510.1">
    <property type="nucleotide sequence ID" value="NZ_JAIHOM010000044.1"/>
</dbReference>
<organism evidence="3 4">
    <name type="scientific">Spirulina subsalsa FACHB-351</name>
    <dbReference type="NCBI Taxonomy" id="234711"/>
    <lineage>
        <taxon>Bacteria</taxon>
        <taxon>Bacillati</taxon>
        <taxon>Cyanobacteriota</taxon>
        <taxon>Cyanophyceae</taxon>
        <taxon>Spirulinales</taxon>
        <taxon>Spirulinaceae</taxon>
        <taxon>Spirulina</taxon>
    </lineage>
</organism>
<dbReference type="NCBIfam" id="NF007143">
    <property type="entry name" value="PRK09585.2-2"/>
    <property type="match status" value="1"/>
</dbReference>